<evidence type="ECO:0000313" key="2">
    <source>
        <dbReference type="EMBL" id="AGS52017.1"/>
    </source>
</evidence>
<accession>A0A806JYL0</accession>
<dbReference type="AlphaFoldDB" id="A0A806JYL0"/>
<feature type="compositionally biased region" description="Basic and acidic residues" evidence="1">
    <location>
        <begin position="51"/>
        <end position="63"/>
    </location>
</feature>
<feature type="region of interest" description="Disordered" evidence="1">
    <location>
        <begin position="44"/>
        <end position="63"/>
    </location>
</feature>
<name>A0A806JYL0_9BACT</name>
<protein>
    <submittedName>
        <fullName evidence="2">Uncharacterized protein</fullName>
    </submittedName>
</protein>
<reference evidence="2" key="1">
    <citation type="submission" date="2012-03" db="EMBL/GenBank/DDBJ databases">
        <title>Functional metagenomics reveals considerable lignocellulase gene clusters in the gut microbiome of a wood-feeding higher termite.</title>
        <authorList>
            <person name="Liu N."/>
        </authorList>
    </citation>
    <scope>NUCLEOTIDE SEQUENCE</scope>
</reference>
<sequence length="63" mass="7417">MVTMNRCEAEVDAIRDVLYEKTKHMTAEEHTRWSNERAQRLSTQYGFKIGRPSDKRGEDSVEE</sequence>
<evidence type="ECO:0000256" key="1">
    <source>
        <dbReference type="SAM" id="MobiDB-lite"/>
    </source>
</evidence>
<proteinExistence type="predicted"/>
<dbReference type="EMBL" id="JQ844179">
    <property type="protein sequence ID" value="AGS52017.1"/>
    <property type="molecule type" value="Genomic_DNA"/>
</dbReference>
<organism evidence="2">
    <name type="scientific">uncultured bacterium contig00006</name>
    <dbReference type="NCBI Taxonomy" id="1181498"/>
    <lineage>
        <taxon>Bacteria</taxon>
        <taxon>environmental samples</taxon>
    </lineage>
</organism>